<dbReference type="EMBL" id="CAGS01000032">
    <property type="protein sequence ID" value="CCF82539.1"/>
    <property type="molecule type" value="Genomic_DNA"/>
</dbReference>
<dbReference type="AlphaFoldDB" id="I4ECX7"/>
<comment type="caution">
    <text evidence="1">The sequence shown here is derived from an EMBL/GenBank/DDBJ whole genome shotgun (WGS) entry which is preliminary data.</text>
</comment>
<evidence type="ECO:0000313" key="2">
    <source>
        <dbReference type="Proteomes" id="UP000004221"/>
    </source>
</evidence>
<keyword evidence="2" id="KW-1185">Reference proteome</keyword>
<proteinExistence type="predicted"/>
<accession>I4ECX7</accession>
<reference evidence="1 2" key="1">
    <citation type="journal article" date="2012" name="ISME J.">
        <title>Nitrification expanded: discovery, physiology and genomics of a nitrite-oxidizing bacterium from the phylum Chloroflexi.</title>
        <authorList>
            <person name="Sorokin D.Y."/>
            <person name="Lucker S."/>
            <person name="Vejmelkova D."/>
            <person name="Kostrikina N.A."/>
            <person name="Kleerebezem R."/>
            <person name="Rijpstra W.I."/>
            <person name="Damste J.S."/>
            <person name="Le Paslier D."/>
            <person name="Muyzer G."/>
            <person name="Wagner M."/>
            <person name="van Loosdrecht M.C."/>
            <person name="Daims H."/>
        </authorList>
    </citation>
    <scope>NUCLEOTIDE SEQUENCE [LARGE SCALE GENOMIC DNA]</scope>
    <source>
        <strain evidence="2">none</strain>
    </source>
</reference>
<evidence type="ECO:0000313" key="1">
    <source>
        <dbReference type="EMBL" id="CCF82539.1"/>
    </source>
</evidence>
<dbReference type="Proteomes" id="UP000004221">
    <property type="component" value="Unassembled WGS sequence"/>
</dbReference>
<sequence length="100" mass="11066">MHGHYSSVNEYASTHPSVRAALALTPQEVNGYNTGAIGRISLFRAEVAQLVEHLLAKEKVAGSNPVFRSRSTRARWPSFLLQPHLLLRHAPLRATPDTLL</sequence>
<organism evidence="1 2">
    <name type="scientific">Nitrolancea hollandica Lb</name>
    <dbReference type="NCBI Taxonomy" id="1129897"/>
    <lineage>
        <taxon>Bacteria</taxon>
        <taxon>Pseudomonadati</taxon>
        <taxon>Thermomicrobiota</taxon>
        <taxon>Thermomicrobia</taxon>
        <taxon>Sphaerobacterales</taxon>
        <taxon>Sphaerobacterineae</taxon>
        <taxon>Sphaerobacteraceae</taxon>
        <taxon>Nitrolancea</taxon>
    </lineage>
</organism>
<gene>
    <name evidence="1" type="ORF">NITHO_1270003</name>
</gene>
<name>I4ECX7_9BACT</name>
<protein>
    <submittedName>
        <fullName evidence="1">Uncharacterized protein</fullName>
    </submittedName>
</protein>
<dbReference type="AntiFam" id="ANF00010">
    <property type="entry name" value="tRNA translation"/>
</dbReference>